<name>A0A093XSR1_TALMA</name>
<evidence type="ECO:0000259" key="2">
    <source>
        <dbReference type="PROSITE" id="PS51819"/>
    </source>
</evidence>
<accession>A0A093XSR1</accession>
<keyword evidence="3" id="KW-0223">Dioxygenase</keyword>
<comment type="caution">
    <text evidence="3">The sequence shown here is derived from an EMBL/GenBank/DDBJ whole genome shotgun (WGS) entry which is preliminary data.</text>
</comment>
<gene>
    <name evidence="3" type="ORF">GQ26_0120390</name>
</gene>
<dbReference type="SUPFAM" id="SSF54593">
    <property type="entry name" value="Glyoxalase/Bleomycin resistance protein/Dihydroxybiphenyl dioxygenase"/>
    <property type="match status" value="1"/>
</dbReference>
<dbReference type="Gene3D" id="3.10.180.10">
    <property type="entry name" value="2,3-Dihydroxybiphenyl 1,2-Dioxygenase, domain 1"/>
    <property type="match status" value="1"/>
</dbReference>
<feature type="domain" description="VOC" evidence="2">
    <location>
        <begin position="17"/>
        <end position="143"/>
    </location>
</feature>
<dbReference type="InterPro" id="IPR004360">
    <property type="entry name" value="Glyas_Fos-R_dOase_dom"/>
</dbReference>
<dbReference type="EMBL" id="JPOX01000012">
    <property type="protein sequence ID" value="KFX48308.1"/>
    <property type="molecule type" value="Genomic_DNA"/>
</dbReference>
<dbReference type="GO" id="GO:0051213">
    <property type="term" value="F:dioxygenase activity"/>
    <property type="evidence" value="ECO:0007669"/>
    <property type="project" value="UniProtKB-KW"/>
</dbReference>
<dbReference type="AlphaFoldDB" id="A0A093XSR1"/>
<dbReference type="eggNOG" id="ENOG502SNCW">
    <property type="taxonomic scope" value="Eukaryota"/>
</dbReference>
<evidence type="ECO:0000256" key="1">
    <source>
        <dbReference type="SAM" id="MobiDB-lite"/>
    </source>
</evidence>
<proteinExistence type="predicted"/>
<sequence length="215" mass="24192">MSSHLQSQKQSHPSPEKLAHVVFRTAPDKYKTMVNFYMEILNAIIRHEDPGKIAFLSFDEEHHRIAILAVPGIITPSPTDIPRAGLDHIAFTYKSLTELAQLYVSLRDRQSDPLKPIWSINHGPTTSLYYRDPQGNKIEMQVDNFGTMEEADSYMKSDEFAENALGVEFDADEWSREILAKMKPDGSEGLSVDDTKKLTKRPNVGPRSGIPPGLI</sequence>
<dbReference type="HOGENOM" id="CLU_098384_0_0_1"/>
<reference key="1">
    <citation type="journal article" date="2014" name="PLoS Genet.">
        <title>Signature Gene Expression Reveals Novel Clues to the Molecular Mechanisms of Dimorphic Transition in Penicillium marneffei.</title>
        <authorList>
            <person name="Yang E."/>
            <person name="Wang G."/>
            <person name="Cai J."/>
            <person name="Woo P.C."/>
            <person name="Lau S.K."/>
            <person name="Yuen K.-Y."/>
            <person name="Chow W.-N."/>
            <person name="Lin X."/>
        </authorList>
    </citation>
    <scope>NUCLEOTIDE SEQUENCE [LARGE SCALE GENOMIC DNA]</scope>
    <source>
        <strain>PM1</strain>
    </source>
</reference>
<dbReference type="Pfam" id="PF00903">
    <property type="entry name" value="Glyoxalase"/>
    <property type="match status" value="1"/>
</dbReference>
<keyword evidence="3" id="KW-0560">Oxidoreductase</keyword>
<protein>
    <submittedName>
        <fullName evidence="3">Biphenyl-2,3-diol 1,2-dioxygenase 2</fullName>
    </submittedName>
</protein>
<organism evidence="3">
    <name type="scientific">Talaromyces marneffei PM1</name>
    <dbReference type="NCBI Taxonomy" id="1077442"/>
    <lineage>
        <taxon>Eukaryota</taxon>
        <taxon>Fungi</taxon>
        <taxon>Dikarya</taxon>
        <taxon>Ascomycota</taxon>
        <taxon>Pezizomycotina</taxon>
        <taxon>Eurotiomycetes</taxon>
        <taxon>Eurotiomycetidae</taxon>
        <taxon>Eurotiales</taxon>
        <taxon>Trichocomaceae</taxon>
        <taxon>Talaromyces</taxon>
        <taxon>Talaromyces sect. Talaromyces</taxon>
    </lineage>
</organism>
<evidence type="ECO:0000313" key="3">
    <source>
        <dbReference type="EMBL" id="KFX48308.1"/>
    </source>
</evidence>
<dbReference type="InterPro" id="IPR029068">
    <property type="entry name" value="Glyas_Bleomycin-R_OHBP_Dase"/>
</dbReference>
<dbReference type="PROSITE" id="PS51819">
    <property type="entry name" value="VOC"/>
    <property type="match status" value="1"/>
</dbReference>
<reference evidence="3" key="2">
    <citation type="journal article" date="2014" name="PLoS Genet.">
        <title>Signature gene expression reveals novel clues to the molecular mechanisms of dimorphic transition in Penicillium marneffei.</title>
        <authorList>
            <person name="Yang E."/>
            <person name="Wang G."/>
            <person name="Cai J."/>
            <person name="Woo P.C."/>
            <person name="Lau S.K."/>
            <person name="Yuen K.-Y."/>
            <person name="Chow W.-N."/>
            <person name="Lin X."/>
        </authorList>
    </citation>
    <scope>NUCLEOTIDE SEQUENCE</scope>
    <source>
        <strain evidence="3">PM1</strain>
    </source>
</reference>
<feature type="region of interest" description="Disordered" evidence="1">
    <location>
        <begin position="184"/>
        <end position="215"/>
    </location>
</feature>
<dbReference type="CDD" id="cd08348">
    <property type="entry name" value="BphC2-C3-RGP6_C_like"/>
    <property type="match status" value="1"/>
</dbReference>
<dbReference type="InterPro" id="IPR037523">
    <property type="entry name" value="VOC_core"/>
</dbReference>